<feature type="domain" description="Cation-transporting P-type ATPase C-terminal" evidence="2">
    <location>
        <begin position="2"/>
        <end position="140"/>
    </location>
</feature>
<feature type="transmembrane region" description="Helical" evidence="1">
    <location>
        <begin position="113"/>
        <end position="135"/>
    </location>
</feature>
<dbReference type="OrthoDB" id="3352408at2759"/>
<sequence>MVIGIYVGLATVGAFIIWYTHGSFLGIDLSADGHTLATYSQLSDWGRCSSWQDFKVNPFTAGDQVFSIESNPCDYLATTHSLSVLVSIEMFNSLNALSEDTSLIIMPPWVNPWLLMAMSVSFGLHFLILYIPILAKVFGVCAA</sequence>
<dbReference type="SUPFAM" id="SSF81665">
    <property type="entry name" value="Calcium ATPase, transmembrane domain M"/>
    <property type="match status" value="1"/>
</dbReference>
<evidence type="ECO:0000259" key="2">
    <source>
        <dbReference type="Pfam" id="PF00689"/>
    </source>
</evidence>
<gene>
    <name evidence="3" type="ORF">LUZ63_017952</name>
</gene>
<dbReference type="EMBL" id="JAMQYH010000005">
    <property type="protein sequence ID" value="KAJ1686562.1"/>
    <property type="molecule type" value="Genomic_DNA"/>
</dbReference>
<name>A0A9Q0HGR5_9POAL</name>
<dbReference type="AlphaFoldDB" id="A0A9Q0HGR5"/>
<keyword evidence="1" id="KW-1133">Transmembrane helix</keyword>
<accession>A0A9Q0HGR5</accession>
<organism evidence="3 4">
    <name type="scientific">Rhynchospora breviuscula</name>
    <dbReference type="NCBI Taxonomy" id="2022672"/>
    <lineage>
        <taxon>Eukaryota</taxon>
        <taxon>Viridiplantae</taxon>
        <taxon>Streptophyta</taxon>
        <taxon>Embryophyta</taxon>
        <taxon>Tracheophyta</taxon>
        <taxon>Spermatophyta</taxon>
        <taxon>Magnoliopsida</taxon>
        <taxon>Liliopsida</taxon>
        <taxon>Poales</taxon>
        <taxon>Cyperaceae</taxon>
        <taxon>Cyperoideae</taxon>
        <taxon>Rhynchosporeae</taxon>
        <taxon>Rhynchospora</taxon>
    </lineage>
</organism>
<dbReference type="Gene3D" id="1.20.1110.10">
    <property type="entry name" value="Calcium-transporting ATPase, transmembrane domain"/>
    <property type="match status" value="1"/>
</dbReference>
<keyword evidence="4" id="KW-1185">Reference proteome</keyword>
<evidence type="ECO:0000313" key="3">
    <source>
        <dbReference type="EMBL" id="KAJ1686562.1"/>
    </source>
</evidence>
<evidence type="ECO:0000313" key="4">
    <source>
        <dbReference type="Proteomes" id="UP001151287"/>
    </source>
</evidence>
<dbReference type="Proteomes" id="UP001151287">
    <property type="component" value="Unassembled WGS sequence"/>
</dbReference>
<evidence type="ECO:0000256" key="1">
    <source>
        <dbReference type="SAM" id="Phobius"/>
    </source>
</evidence>
<dbReference type="Pfam" id="PF00689">
    <property type="entry name" value="Cation_ATPase_C"/>
    <property type="match status" value="1"/>
</dbReference>
<proteinExistence type="predicted"/>
<dbReference type="PANTHER" id="PTHR42861">
    <property type="entry name" value="CALCIUM-TRANSPORTING ATPASE"/>
    <property type="match status" value="1"/>
</dbReference>
<dbReference type="InterPro" id="IPR023298">
    <property type="entry name" value="ATPase_P-typ_TM_dom_sf"/>
</dbReference>
<reference evidence="3" key="1">
    <citation type="journal article" date="2022" name="Cell">
        <title>Repeat-based holocentromeres influence genome architecture and karyotype evolution.</title>
        <authorList>
            <person name="Hofstatter P.G."/>
            <person name="Thangavel G."/>
            <person name="Lux T."/>
            <person name="Neumann P."/>
            <person name="Vondrak T."/>
            <person name="Novak P."/>
            <person name="Zhang M."/>
            <person name="Costa L."/>
            <person name="Castellani M."/>
            <person name="Scott A."/>
            <person name="Toegelov H."/>
            <person name="Fuchs J."/>
            <person name="Mata-Sucre Y."/>
            <person name="Dias Y."/>
            <person name="Vanzela A.L.L."/>
            <person name="Huettel B."/>
            <person name="Almeida C.C.S."/>
            <person name="Simkova H."/>
            <person name="Souza G."/>
            <person name="Pedrosa-Harand A."/>
            <person name="Macas J."/>
            <person name="Mayer K.F.X."/>
            <person name="Houben A."/>
            <person name="Marques A."/>
        </authorList>
    </citation>
    <scope>NUCLEOTIDE SEQUENCE</scope>
    <source>
        <strain evidence="3">RhyBre1mFocal</strain>
    </source>
</reference>
<keyword evidence="1" id="KW-0472">Membrane</keyword>
<dbReference type="InterPro" id="IPR006068">
    <property type="entry name" value="ATPase_P-typ_cation-transptr_C"/>
</dbReference>
<comment type="caution">
    <text evidence="3">The sequence shown here is derived from an EMBL/GenBank/DDBJ whole genome shotgun (WGS) entry which is preliminary data.</text>
</comment>
<keyword evidence="1" id="KW-0812">Transmembrane</keyword>
<protein>
    <recommendedName>
        <fullName evidence="2">Cation-transporting P-type ATPase C-terminal domain-containing protein</fullName>
    </recommendedName>
</protein>